<name>A0ABW1FYH3_9ACTN</name>
<dbReference type="EMBL" id="JBHSQJ010000035">
    <property type="protein sequence ID" value="MFC5907550.1"/>
    <property type="molecule type" value="Genomic_DNA"/>
</dbReference>
<organism evidence="1 2">
    <name type="scientific">Streptacidiphilus monticola</name>
    <dbReference type="NCBI Taxonomy" id="2161674"/>
    <lineage>
        <taxon>Bacteria</taxon>
        <taxon>Bacillati</taxon>
        <taxon>Actinomycetota</taxon>
        <taxon>Actinomycetes</taxon>
        <taxon>Kitasatosporales</taxon>
        <taxon>Streptomycetaceae</taxon>
        <taxon>Streptacidiphilus</taxon>
    </lineage>
</organism>
<evidence type="ECO:0008006" key="3">
    <source>
        <dbReference type="Google" id="ProtNLM"/>
    </source>
</evidence>
<reference evidence="2" key="1">
    <citation type="journal article" date="2019" name="Int. J. Syst. Evol. Microbiol.">
        <title>The Global Catalogue of Microorganisms (GCM) 10K type strain sequencing project: providing services to taxonomists for standard genome sequencing and annotation.</title>
        <authorList>
            <consortium name="The Broad Institute Genomics Platform"/>
            <consortium name="The Broad Institute Genome Sequencing Center for Infectious Disease"/>
            <person name="Wu L."/>
            <person name="Ma J."/>
        </authorList>
    </citation>
    <scope>NUCLEOTIDE SEQUENCE [LARGE SCALE GENOMIC DNA]</scope>
    <source>
        <strain evidence="2">JCM 4816</strain>
    </source>
</reference>
<dbReference type="SUPFAM" id="SSF51735">
    <property type="entry name" value="NAD(P)-binding Rossmann-fold domains"/>
    <property type="match status" value="1"/>
</dbReference>
<evidence type="ECO:0000313" key="2">
    <source>
        <dbReference type="Proteomes" id="UP001596174"/>
    </source>
</evidence>
<dbReference type="Proteomes" id="UP001596174">
    <property type="component" value="Unassembled WGS sequence"/>
</dbReference>
<evidence type="ECO:0000313" key="1">
    <source>
        <dbReference type="EMBL" id="MFC5907550.1"/>
    </source>
</evidence>
<comment type="caution">
    <text evidence="1">The sequence shown here is derived from an EMBL/GenBank/DDBJ whole genome shotgun (WGS) entry which is preliminary data.</text>
</comment>
<proteinExistence type="predicted"/>
<dbReference type="Gene3D" id="3.40.50.720">
    <property type="entry name" value="NAD(P)-binding Rossmann-like Domain"/>
    <property type="match status" value="1"/>
</dbReference>
<protein>
    <recommendedName>
        <fullName evidence="3">SDR family oxidoreductase</fullName>
    </recommendedName>
</protein>
<dbReference type="InterPro" id="IPR036291">
    <property type="entry name" value="NAD(P)-bd_dom_sf"/>
</dbReference>
<accession>A0ABW1FYH3</accession>
<keyword evidence="2" id="KW-1185">Reference proteome</keyword>
<dbReference type="RefSeq" id="WP_380582087.1">
    <property type="nucleotide sequence ID" value="NZ_JBHSQJ010000035.1"/>
</dbReference>
<sequence length="73" mass="7778">MPETPQLTEVYELHARAHGISRRDFEAGVAHQTLRKRLPTVVEIAEVAVFAASDRAAAVTGPIANLTGGLIAD</sequence>
<gene>
    <name evidence="1" type="ORF">ACFP3V_09990</name>
</gene>